<feature type="domain" description="HTH arsR-type" evidence="4">
    <location>
        <begin position="4"/>
        <end position="98"/>
    </location>
</feature>
<evidence type="ECO:0000256" key="1">
    <source>
        <dbReference type="ARBA" id="ARBA00023015"/>
    </source>
</evidence>
<dbReference type="NCBIfam" id="NF033788">
    <property type="entry name" value="HTH_metalloreg"/>
    <property type="match status" value="1"/>
</dbReference>
<keyword evidence="6" id="KW-1185">Reference proteome</keyword>
<reference evidence="5 6" key="1">
    <citation type="submission" date="2024-09" db="EMBL/GenBank/DDBJ databases">
        <authorList>
            <person name="Sun Q."/>
            <person name="Mori K."/>
        </authorList>
    </citation>
    <scope>NUCLEOTIDE SEQUENCE [LARGE SCALE GENOMIC DNA]</scope>
    <source>
        <strain evidence="5 6">CCM 7759</strain>
    </source>
</reference>
<comment type="caution">
    <text evidence="5">The sequence shown here is derived from an EMBL/GenBank/DDBJ whole genome shotgun (WGS) entry which is preliminary data.</text>
</comment>
<keyword evidence="2" id="KW-0238">DNA-binding</keyword>
<organism evidence="5 6">
    <name type="scientific">Paenibacillus chartarius</name>
    <dbReference type="NCBI Taxonomy" id="747481"/>
    <lineage>
        <taxon>Bacteria</taxon>
        <taxon>Bacillati</taxon>
        <taxon>Bacillota</taxon>
        <taxon>Bacilli</taxon>
        <taxon>Bacillales</taxon>
        <taxon>Paenibacillaceae</taxon>
        <taxon>Paenibacillus</taxon>
    </lineage>
</organism>
<evidence type="ECO:0000256" key="2">
    <source>
        <dbReference type="ARBA" id="ARBA00023125"/>
    </source>
</evidence>
<evidence type="ECO:0000259" key="4">
    <source>
        <dbReference type="PROSITE" id="PS50987"/>
    </source>
</evidence>
<dbReference type="SUPFAM" id="SSF46785">
    <property type="entry name" value="Winged helix' DNA-binding domain"/>
    <property type="match status" value="1"/>
</dbReference>
<dbReference type="Proteomes" id="UP001589776">
    <property type="component" value="Unassembled WGS sequence"/>
</dbReference>
<dbReference type="RefSeq" id="WP_377468643.1">
    <property type="nucleotide sequence ID" value="NZ_JBHLWN010000021.1"/>
</dbReference>
<dbReference type="InterPro" id="IPR011991">
    <property type="entry name" value="ArsR-like_HTH"/>
</dbReference>
<evidence type="ECO:0000256" key="3">
    <source>
        <dbReference type="ARBA" id="ARBA00023163"/>
    </source>
</evidence>
<keyword evidence="3" id="KW-0804">Transcription</keyword>
<evidence type="ECO:0000313" key="5">
    <source>
        <dbReference type="EMBL" id="MFC0211657.1"/>
    </source>
</evidence>
<dbReference type="EMBL" id="JBHLWN010000021">
    <property type="protein sequence ID" value="MFC0211657.1"/>
    <property type="molecule type" value="Genomic_DNA"/>
</dbReference>
<dbReference type="PROSITE" id="PS50987">
    <property type="entry name" value="HTH_ARSR_2"/>
    <property type="match status" value="1"/>
</dbReference>
<dbReference type="Gene3D" id="1.10.10.10">
    <property type="entry name" value="Winged helix-like DNA-binding domain superfamily/Winged helix DNA-binding domain"/>
    <property type="match status" value="1"/>
</dbReference>
<dbReference type="InterPro" id="IPR051081">
    <property type="entry name" value="HTH_MetalResp_TranReg"/>
</dbReference>
<name>A0ABV6DGA1_9BACL</name>
<dbReference type="InterPro" id="IPR036388">
    <property type="entry name" value="WH-like_DNA-bd_sf"/>
</dbReference>
<dbReference type="InterPro" id="IPR036390">
    <property type="entry name" value="WH_DNA-bd_sf"/>
</dbReference>
<evidence type="ECO:0000313" key="6">
    <source>
        <dbReference type="Proteomes" id="UP001589776"/>
    </source>
</evidence>
<dbReference type="SMART" id="SM00418">
    <property type="entry name" value="HTH_ARSR"/>
    <property type="match status" value="1"/>
</dbReference>
<dbReference type="PANTHER" id="PTHR33154">
    <property type="entry name" value="TRANSCRIPTIONAL REGULATOR, ARSR FAMILY"/>
    <property type="match status" value="1"/>
</dbReference>
<keyword evidence="1" id="KW-0805">Transcription regulation</keyword>
<proteinExistence type="predicted"/>
<protein>
    <submittedName>
        <fullName evidence="5">ArsR/SmtB family transcription factor</fullName>
    </submittedName>
</protein>
<dbReference type="CDD" id="cd00090">
    <property type="entry name" value="HTH_ARSR"/>
    <property type="match status" value="1"/>
</dbReference>
<sequence length="128" mass="14469">MCKVNQAHLDIKAKLIRGFSDKTRLQILECIKDKEKTVSQIVEELQGNQSNISQHLACLKGCGLIVGRPEGKYMLYGLSSGKIKELLMMFDSVCALVSEDLSLRPLRIWGSSFYREGLEQRFGRECSI</sequence>
<accession>A0ABV6DGA1</accession>
<gene>
    <name evidence="5" type="ORF">ACFFK0_04180</name>
</gene>
<dbReference type="PANTHER" id="PTHR33154:SF36">
    <property type="entry name" value="TRANSCRIPTIONAL REGULATOR"/>
    <property type="match status" value="1"/>
</dbReference>
<dbReference type="PRINTS" id="PR00778">
    <property type="entry name" value="HTHARSR"/>
</dbReference>
<dbReference type="Pfam" id="PF01022">
    <property type="entry name" value="HTH_5"/>
    <property type="match status" value="1"/>
</dbReference>
<dbReference type="InterPro" id="IPR001845">
    <property type="entry name" value="HTH_ArsR_DNA-bd_dom"/>
</dbReference>